<gene>
    <name evidence="4" type="ORF">NCTC10684_02276</name>
</gene>
<evidence type="ECO:0000259" key="2">
    <source>
        <dbReference type="Pfam" id="PF11924"/>
    </source>
</evidence>
<dbReference type="Pfam" id="PF13229">
    <property type="entry name" value="Beta_helix"/>
    <property type="match status" value="1"/>
</dbReference>
<name>A0A380WLK8_AMIAI</name>
<dbReference type="InterPro" id="IPR038177">
    <property type="entry name" value="IAT_beta_sf"/>
</dbReference>
<dbReference type="InterPro" id="IPR039448">
    <property type="entry name" value="Beta_helix"/>
</dbReference>
<dbReference type="EMBL" id="UFSM01000001">
    <property type="protein sequence ID" value="SUU89044.1"/>
    <property type="molecule type" value="Genomic_DNA"/>
</dbReference>
<dbReference type="Gene3D" id="2.40.160.160">
    <property type="entry name" value="Inverse autotransporter, beta-domain"/>
    <property type="match status" value="1"/>
</dbReference>
<dbReference type="Proteomes" id="UP000254701">
    <property type="component" value="Unassembled WGS sequence"/>
</dbReference>
<keyword evidence="1" id="KW-0732">Signal</keyword>
<organism evidence="4 5">
    <name type="scientific">Aminobacter aminovorans</name>
    <name type="common">Chelatobacter heintzii</name>
    <dbReference type="NCBI Taxonomy" id="83263"/>
    <lineage>
        <taxon>Bacteria</taxon>
        <taxon>Pseudomonadati</taxon>
        <taxon>Pseudomonadota</taxon>
        <taxon>Alphaproteobacteria</taxon>
        <taxon>Hyphomicrobiales</taxon>
        <taxon>Phyllobacteriaceae</taxon>
        <taxon>Aminobacter</taxon>
    </lineage>
</organism>
<accession>A0A380WLK8</accession>
<dbReference type="InterPro" id="IPR012334">
    <property type="entry name" value="Pectin_lyas_fold"/>
</dbReference>
<dbReference type="Pfam" id="PF11924">
    <property type="entry name" value="IAT_beta"/>
    <property type="match status" value="1"/>
</dbReference>
<evidence type="ECO:0000313" key="5">
    <source>
        <dbReference type="Proteomes" id="UP000254701"/>
    </source>
</evidence>
<dbReference type="SUPFAM" id="SSF51126">
    <property type="entry name" value="Pectin lyase-like"/>
    <property type="match status" value="2"/>
</dbReference>
<proteinExistence type="predicted"/>
<dbReference type="RefSeq" id="WP_165915843.1">
    <property type="nucleotide sequence ID" value="NZ_BAAAVY010000019.1"/>
</dbReference>
<evidence type="ECO:0000313" key="4">
    <source>
        <dbReference type="EMBL" id="SUU89044.1"/>
    </source>
</evidence>
<feature type="signal peptide" evidence="1">
    <location>
        <begin position="1"/>
        <end position="23"/>
    </location>
</feature>
<dbReference type="InterPro" id="IPR011050">
    <property type="entry name" value="Pectin_lyase_fold/virulence"/>
</dbReference>
<sequence length="722" mass="74589">MKFPSLFAVTLASGTALSTCAFAQAQQPILELEGNLAYGHGNGGIGIFMPFLLDSGNGVFFDASGHFVEGSARQASFGMGYRHRLEGGWLLGGYGYLDVFNSEHGNTFSQLSFGVEALGPVYEARANVYLPLGDDKVAAGLSHAFISGSELKFQAGREFARTGADTEVGMRLPVFPEGMNAEMKIFGSAYWYDGARRLDDTLGVKARTEVSFSGLPGVAGSTLALGASVSYDNEDRTEFGLTARLRVPLGGSSRAGKAAFDPMFQRVERSDFVRTHADGHGVIEAAEFVHGGQAVGKVVSISSATGDAAAINAALTTAGTNALVLANGGMSVTQTLQLGAGQHMVGGGGSIAVRGANSRIQAAFRNSGAIAALNGANPAVNVVSMGTGSEIARLAITGGLAGIASDGASDIAISGVDISRTAGDGIRLDNVTGATISGANIHDLYICNSNTNCEFAVGRPNRAPHAAIAALGTNGLTVRDTVIDSVTYGIFAGSRIDQSDWPEVITHAASDITIDNVKISKSRREGILLVAANDVTMNKVTVDNSEQGLDMDLVVLQGTSNVSITDMTLKGGINGLMLVTASTLPENAVTANVSVRGLTIDGTRNAGIFLNPVSGISFKDVTITNAGTYGAYIYGSEWDFLGGPVKNIDFGNMRVEGASRAGLYFSGPAENIRGDITVVGTPLNCLADQGAWSGTSLTQNGGSVLKLNGTALEASKLKTTCK</sequence>
<feature type="domain" description="Inverse autotransporter beta-domain" evidence="2">
    <location>
        <begin position="58"/>
        <end position="186"/>
    </location>
</feature>
<dbReference type="SMART" id="SM00710">
    <property type="entry name" value="PbH1"/>
    <property type="match status" value="9"/>
</dbReference>
<reference evidence="4 5" key="1">
    <citation type="submission" date="2018-06" db="EMBL/GenBank/DDBJ databases">
        <authorList>
            <consortium name="Pathogen Informatics"/>
            <person name="Doyle S."/>
        </authorList>
    </citation>
    <scope>NUCLEOTIDE SEQUENCE [LARGE SCALE GENOMIC DNA]</scope>
    <source>
        <strain evidence="4 5">NCTC10684</strain>
    </source>
</reference>
<feature type="chain" id="PRO_5016606948" evidence="1">
    <location>
        <begin position="24"/>
        <end position="722"/>
    </location>
</feature>
<protein>
    <submittedName>
        <fullName evidence="4">Protein of uncharacterized function (DUF3442)</fullName>
    </submittedName>
</protein>
<dbReference type="InterPro" id="IPR006626">
    <property type="entry name" value="PbH1"/>
</dbReference>
<dbReference type="AlphaFoldDB" id="A0A380WLK8"/>
<evidence type="ECO:0000259" key="3">
    <source>
        <dbReference type="Pfam" id="PF13229"/>
    </source>
</evidence>
<feature type="domain" description="Right handed beta helix" evidence="3">
    <location>
        <begin position="508"/>
        <end position="666"/>
    </location>
</feature>
<evidence type="ECO:0000256" key="1">
    <source>
        <dbReference type="SAM" id="SignalP"/>
    </source>
</evidence>
<dbReference type="Gene3D" id="2.160.20.10">
    <property type="entry name" value="Single-stranded right-handed beta-helix, Pectin lyase-like"/>
    <property type="match status" value="1"/>
</dbReference>
<dbReference type="InterPro" id="IPR024519">
    <property type="entry name" value="IAT_beta"/>
</dbReference>